<feature type="compositionally biased region" description="Polar residues" evidence="1">
    <location>
        <begin position="1"/>
        <end position="12"/>
    </location>
</feature>
<keyword evidence="3" id="KW-1185">Reference proteome</keyword>
<gene>
    <name evidence="2" type="ORF">MIMGU_mgv1a0192432mg</name>
</gene>
<reference evidence="2 3" key="1">
    <citation type="journal article" date="2013" name="Proc. Natl. Acad. Sci. U.S.A.">
        <title>Fine-scale variation in meiotic recombination in Mimulus inferred from population shotgun sequencing.</title>
        <authorList>
            <person name="Hellsten U."/>
            <person name="Wright K.M."/>
            <person name="Jenkins J."/>
            <person name="Shu S."/>
            <person name="Yuan Y."/>
            <person name="Wessler S.R."/>
            <person name="Schmutz J."/>
            <person name="Willis J.H."/>
            <person name="Rokhsar D.S."/>
        </authorList>
    </citation>
    <scope>NUCLEOTIDE SEQUENCE [LARGE SCALE GENOMIC DNA]</scope>
    <source>
        <strain evidence="3">cv. DUN x IM62</strain>
    </source>
</reference>
<feature type="non-terminal residue" evidence="2">
    <location>
        <position position="1"/>
    </location>
</feature>
<organism evidence="2 3">
    <name type="scientific">Erythranthe guttata</name>
    <name type="common">Yellow monkey flower</name>
    <name type="synonym">Mimulus guttatus</name>
    <dbReference type="NCBI Taxonomy" id="4155"/>
    <lineage>
        <taxon>Eukaryota</taxon>
        <taxon>Viridiplantae</taxon>
        <taxon>Streptophyta</taxon>
        <taxon>Embryophyta</taxon>
        <taxon>Tracheophyta</taxon>
        <taxon>Spermatophyta</taxon>
        <taxon>Magnoliopsida</taxon>
        <taxon>eudicotyledons</taxon>
        <taxon>Gunneridae</taxon>
        <taxon>Pentapetalae</taxon>
        <taxon>asterids</taxon>
        <taxon>lamiids</taxon>
        <taxon>Lamiales</taxon>
        <taxon>Phrymaceae</taxon>
        <taxon>Erythranthe</taxon>
    </lineage>
</organism>
<feature type="compositionally biased region" description="Basic and acidic residues" evidence="1">
    <location>
        <begin position="13"/>
        <end position="24"/>
    </location>
</feature>
<proteinExistence type="predicted"/>
<dbReference type="EMBL" id="KI631928">
    <property type="protein sequence ID" value="EYU25673.1"/>
    <property type="molecule type" value="Genomic_DNA"/>
</dbReference>
<evidence type="ECO:0000313" key="2">
    <source>
        <dbReference type="EMBL" id="EYU25673.1"/>
    </source>
</evidence>
<dbReference type="Proteomes" id="UP000030748">
    <property type="component" value="Unassembled WGS sequence"/>
</dbReference>
<feature type="region of interest" description="Disordered" evidence="1">
    <location>
        <begin position="1"/>
        <end position="24"/>
    </location>
</feature>
<accession>A0A022QEH8</accession>
<sequence length="24" mass="2941">FYFHLSTRNQGAQERRRRLDESSS</sequence>
<dbReference type="AlphaFoldDB" id="A0A022QEH8"/>
<evidence type="ECO:0000256" key="1">
    <source>
        <dbReference type="SAM" id="MobiDB-lite"/>
    </source>
</evidence>
<evidence type="ECO:0000313" key="3">
    <source>
        <dbReference type="Proteomes" id="UP000030748"/>
    </source>
</evidence>
<name>A0A022QEH8_ERYGU</name>
<protein>
    <submittedName>
        <fullName evidence="2">Uncharacterized protein</fullName>
    </submittedName>
</protein>